<dbReference type="EMBL" id="JAHWZX010000001">
    <property type="protein sequence ID" value="MBW4329359.1"/>
    <property type="molecule type" value="Genomic_DNA"/>
</dbReference>
<reference evidence="2 3" key="1">
    <citation type="submission" date="2021-07" db="EMBL/GenBank/DDBJ databases">
        <title>Stakelama flava sp. nov., a novel endophytic bacterium isolated from branch of Kandelia candel.</title>
        <authorList>
            <person name="Tuo L."/>
        </authorList>
    </citation>
    <scope>NUCLEOTIDE SEQUENCE [LARGE SCALE GENOMIC DNA]</scope>
    <source>
        <strain evidence="2 3">CBK3Z-3</strain>
    </source>
</reference>
<feature type="transmembrane region" description="Helical" evidence="1">
    <location>
        <begin position="28"/>
        <end position="47"/>
    </location>
</feature>
<keyword evidence="1" id="KW-0812">Transmembrane</keyword>
<evidence type="ECO:0000313" key="3">
    <source>
        <dbReference type="Proteomes" id="UP001197214"/>
    </source>
</evidence>
<gene>
    <name evidence="2" type="ORF">KY084_00505</name>
</gene>
<evidence type="ECO:0000256" key="1">
    <source>
        <dbReference type="SAM" id="Phobius"/>
    </source>
</evidence>
<sequence>MGIVTLIVAVVLIFLAFRFIAGALKIIVILALIAVAAWLIFGGVAQAEPSHANAIKMEMNTDAR</sequence>
<proteinExistence type="predicted"/>
<name>A0ABS6XHH9_9SPHN</name>
<protein>
    <submittedName>
        <fullName evidence="2">Uncharacterized protein</fullName>
    </submittedName>
</protein>
<evidence type="ECO:0000313" key="2">
    <source>
        <dbReference type="EMBL" id="MBW4329359.1"/>
    </source>
</evidence>
<dbReference type="Proteomes" id="UP001197214">
    <property type="component" value="Unassembled WGS sequence"/>
</dbReference>
<comment type="caution">
    <text evidence="2">The sequence shown here is derived from an EMBL/GenBank/DDBJ whole genome shotgun (WGS) entry which is preliminary data.</text>
</comment>
<dbReference type="RefSeq" id="WP_219236482.1">
    <property type="nucleotide sequence ID" value="NZ_JAHWZX010000001.1"/>
</dbReference>
<keyword evidence="3" id="KW-1185">Reference proteome</keyword>
<accession>A0ABS6XHH9</accession>
<keyword evidence="1" id="KW-1133">Transmembrane helix</keyword>
<organism evidence="2 3">
    <name type="scientific">Stakelama flava</name>
    <dbReference type="NCBI Taxonomy" id="2860338"/>
    <lineage>
        <taxon>Bacteria</taxon>
        <taxon>Pseudomonadati</taxon>
        <taxon>Pseudomonadota</taxon>
        <taxon>Alphaproteobacteria</taxon>
        <taxon>Sphingomonadales</taxon>
        <taxon>Sphingomonadaceae</taxon>
        <taxon>Stakelama</taxon>
    </lineage>
</organism>
<keyword evidence="1" id="KW-0472">Membrane</keyword>